<evidence type="ECO:0000256" key="1">
    <source>
        <dbReference type="SAM" id="Phobius"/>
    </source>
</evidence>
<keyword evidence="1" id="KW-1133">Transmembrane helix</keyword>
<proteinExistence type="predicted"/>
<keyword evidence="1" id="KW-0472">Membrane</keyword>
<keyword evidence="1" id="KW-0812">Transmembrane</keyword>
<reference evidence="2" key="1">
    <citation type="submission" date="2019-11" db="EMBL/GenBank/DDBJ databases">
        <authorList>
            <person name="Feng L."/>
        </authorList>
    </citation>
    <scope>NUCLEOTIDE SEQUENCE</scope>
    <source>
        <strain evidence="2">BvulgatusLFYP11</strain>
    </source>
</reference>
<gene>
    <name evidence="2" type="ORF">BVLFYP11_02714</name>
</gene>
<organism evidence="2">
    <name type="scientific">Phocaeicola vulgatus</name>
    <name type="common">Bacteroides vulgatus</name>
    <dbReference type="NCBI Taxonomy" id="821"/>
    <lineage>
        <taxon>Bacteria</taxon>
        <taxon>Pseudomonadati</taxon>
        <taxon>Bacteroidota</taxon>
        <taxon>Bacteroidia</taxon>
        <taxon>Bacteroidales</taxon>
        <taxon>Bacteroidaceae</taxon>
        <taxon>Phocaeicola</taxon>
    </lineage>
</organism>
<name>A0A6N2VC89_PHOVU</name>
<feature type="transmembrane region" description="Helical" evidence="1">
    <location>
        <begin position="6"/>
        <end position="24"/>
    </location>
</feature>
<protein>
    <submittedName>
        <fullName evidence="2">Uncharacterized protein</fullName>
    </submittedName>
</protein>
<sequence length="34" mass="3960">MGTGQLIKLIVEAFVLIFALPCVYKDFMNLWKEK</sequence>
<dbReference type="EMBL" id="CACRTA010000027">
    <property type="protein sequence ID" value="VYT28245.1"/>
    <property type="molecule type" value="Genomic_DNA"/>
</dbReference>
<dbReference type="AlphaFoldDB" id="A0A6N2VC89"/>
<evidence type="ECO:0000313" key="2">
    <source>
        <dbReference type="EMBL" id="VYT28245.1"/>
    </source>
</evidence>
<accession>A0A6N2VC89</accession>